<protein>
    <submittedName>
        <fullName evidence="2">Secreted protein</fullName>
    </submittedName>
</protein>
<dbReference type="WBParaSite" id="JU765_v2.g2488.t1">
    <property type="protein sequence ID" value="JU765_v2.g2488.t1"/>
    <property type="gene ID" value="JU765_v2.g2488"/>
</dbReference>
<proteinExistence type="predicted"/>
<sequence>MMTYLVLLLAAAFNSTGAMWPFDPSVFEPSNRGIIIFVVIILLVIGMLWYFCWPKKEEEVEEDTDQDLPRTSDREMKAARRGSHGPDGNTFSDRTPEGNRDLATKSNNRKQELKRRKNGNGSAGNSTGPIDNSTIAAD</sequence>
<accession>A0AC34R1P8</accession>
<name>A0AC34R1P8_9BILA</name>
<organism evidence="1 2">
    <name type="scientific">Panagrolaimus sp. JU765</name>
    <dbReference type="NCBI Taxonomy" id="591449"/>
    <lineage>
        <taxon>Eukaryota</taxon>
        <taxon>Metazoa</taxon>
        <taxon>Ecdysozoa</taxon>
        <taxon>Nematoda</taxon>
        <taxon>Chromadorea</taxon>
        <taxon>Rhabditida</taxon>
        <taxon>Tylenchina</taxon>
        <taxon>Panagrolaimomorpha</taxon>
        <taxon>Panagrolaimoidea</taxon>
        <taxon>Panagrolaimidae</taxon>
        <taxon>Panagrolaimus</taxon>
    </lineage>
</organism>
<evidence type="ECO:0000313" key="1">
    <source>
        <dbReference type="Proteomes" id="UP000887576"/>
    </source>
</evidence>
<dbReference type="Proteomes" id="UP000887576">
    <property type="component" value="Unplaced"/>
</dbReference>
<reference evidence="2" key="1">
    <citation type="submission" date="2022-11" db="UniProtKB">
        <authorList>
            <consortium name="WormBaseParasite"/>
        </authorList>
    </citation>
    <scope>IDENTIFICATION</scope>
</reference>
<evidence type="ECO:0000313" key="2">
    <source>
        <dbReference type="WBParaSite" id="JU765_v2.g2488.t1"/>
    </source>
</evidence>